<reference evidence="2 3" key="1">
    <citation type="submission" date="2016-11" db="EMBL/GenBank/DDBJ databases">
        <title>The macronuclear genome of Stentor coeruleus: a giant cell with tiny introns.</title>
        <authorList>
            <person name="Slabodnick M."/>
            <person name="Ruby J.G."/>
            <person name="Reiff S.B."/>
            <person name="Swart E.C."/>
            <person name="Gosai S."/>
            <person name="Prabakaran S."/>
            <person name="Witkowska E."/>
            <person name="Larue G.E."/>
            <person name="Fisher S."/>
            <person name="Freeman R.M."/>
            <person name="Gunawardena J."/>
            <person name="Chu W."/>
            <person name="Stover N.A."/>
            <person name="Gregory B.D."/>
            <person name="Nowacki M."/>
            <person name="Derisi J."/>
            <person name="Roy S.W."/>
            <person name="Marshall W.F."/>
            <person name="Sood P."/>
        </authorList>
    </citation>
    <scope>NUCLEOTIDE SEQUENCE [LARGE SCALE GENOMIC DNA]</scope>
    <source>
        <strain evidence="2">WM001</strain>
    </source>
</reference>
<accession>A0A1R2BGB6</accession>
<dbReference type="OrthoDB" id="327327at2759"/>
<feature type="coiled-coil region" evidence="1">
    <location>
        <begin position="92"/>
        <end position="154"/>
    </location>
</feature>
<feature type="coiled-coil region" evidence="1">
    <location>
        <begin position="186"/>
        <end position="283"/>
    </location>
</feature>
<keyword evidence="1" id="KW-0175">Coiled coil</keyword>
<comment type="caution">
    <text evidence="2">The sequence shown here is derived from an EMBL/GenBank/DDBJ whole genome shotgun (WGS) entry which is preliminary data.</text>
</comment>
<protein>
    <submittedName>
        <fullName evidence="2">Uncharacterized protein</fullName>
    </submittedName>
</protein>
<evidence type="ECO:0000256" key="1">
    <source>
        <dbReference type="SAM" id="Coils"/>
    </source>
</evidence>
<proteinExistence type="predicted"/>
<organism evidence="2 3">
    <name type="scientific">Stentor coeruleus</name>
    <dbReference type="NCBI Taxonomy" id="5963"/>
    <lineage>
        <taxon>Eukaryota</taxon>
        <taxon>Sar</taxon>
        <taxon>Alveolata</taxon>
        <taxon>Ciliophora</taxon>
        <taxon>Postciliodesmatophora</taxon>
        <taxon>Heterotrichea</taxon>
        <taxon>Heterotrichida</taxon>
        <taxon>Stentoridae</taxon>
        <taxon>Stentor</taxon>
    </lineage>
</organism>
<gene>
    <name evidence="2" type="ORF">SteCoe_24989</name>
</gene>
<evidence type="ECO:0000313" key="3">
    <source>
        <dbReference type="Proteomes" id="UP000187209"/>
    </source>
</evidence>
<sequence>MSNSLTSHEDLTPYIEQLARINHSAAYQLERRRSFTADPETIIKELLTEVMSCRKSVTQCTNIAEKFLEAYQTSTEDIQRIHDRTKLLEHELGEQSTKIQKYQKELETKDKRLDSLTLEATDMERILKISNQDCNKMKKEIDALKKELSQKEQSTAIRENTIQQRQKLFVEENREKEIDKSMQIKYDSLNTDYKKKIAEIDALKNKNNEYEGLFNAERAGFEKMSSLNNQLRNEISIQKVEMINFKEKYSQMKDRVKDLKEEIIQLRLNNESLEKELDYSRARRESVVSVARESLEIHEDIVDIIRGTTGQNKPENLGAFMNELEDKGKNFGSEPFFMISPQGTTSPKFILCQTKKIEKHEGFLIEPVKKNIQLVKNTGFVYENIKNHPEKNLFNIQKCEDFNVKINKKNLPDKIFKTQKCEDFNVKTHKKDFPDKIEKCLFRIQKCEDFNVKTHKKEFTDKIEKHLFRIQKCEDFNVKTHKKELPDNIEKKSFDIQKCEDFNVKGHKKVFPENIEKNSFNIQKCEDFNVKAHKKHLPDKILKKSFKIQKCEDFIIKPNTQNLPIKKRKIQFKIQKCEDLNVKTHNKNLPEKKSKNPLKIQKFQGFTTQIHTKKLNLKLFKGFNYIKKLKMGKVENNFYIKPAIFHFDDSVSVTSNETEATPRSRRMSVIENRDPIKQFFYYQCQAAKINSAYRDIIGELPISKLYEKVMKQGVPFNMWNDYISEYISSTFRKRAKNKVL</sequence>
<dbReference type="EMBL" id="MPUH01000668">
    <property type="protein sequence ID" value="OMJ75808.1"/>
    <property type="molecule type" value="Genomic_DNA"/>
</dbReference>
<evidence type="ECO:0000313" key="2">
    <source>
        <dbReference type="EMBL" id="OMJ75808.1"/>
    </source>
</evidence>
<dbReference type="Proteomes" id="UP000187209">
    <property type="component" value="Unassembled WGS sequence"/>
</dbReference>
<keyword evidence="3" id="KW-1185">Reference proteome</keyword>
<name>A0A1R2BGB6_9CILI</name>
<dbReference type="AlphaFoldDB" id="A0A1R2BGB6"/>